<gene>
    <name evidence="2" type="primary">gpsA_40</name>
    <name evidence="2" type="ORF">SDC9_208636</name>
</gene>
<dbReference type="InterPro" id="IPR006109">
    <property type="entry name" value="G3P_DH_NAD-dep_C"/>
</dbReference>
<evidence type="ECO:0000313" key="2">
    <source>
        <dbReference type="EMBL" id="MPN60903.1"/>
    </source>
</evidence>
<dbReference type="InterPro" id="IPR013328">
    <property type="entry name" value="6PGD_dom2"/>
</dbReference>
<accession>A0A645JMQ8</accession>
<keyword evidence="2" id="KW-0560">Oxidoreductase</keyword>
<dbReference type="InterPro" id="IPR008927">
    <property type="entry name" value="6-PGluconate_DH-like_C_sf"/>
</dbReference>
<name>A0A645JMQ8_9ZZZZ</name>
<dbReference type="EC" id="1.1.1.94" evidence="2"/>
<dbReference type="AlphaFoldDB" id="A0A645JMQ8"/>
<dbReference type="SUPFAM" id="SSF48179">
    <property type="entry name" value="6-phosphogluconate dehydrogenase C-terminal domain-like"/>
    <property type="match status" value="1"/>
</dbReference>
<comment type="caution">
    <text evidence="2">The sequence shown here is derived from an EMBL/GenBank/DDBJ whole genome shotgun (WGS) entry which is preliminary data.</text>
</comment>
<dbReference type="Pfam" id="PF07479">
    <property type="entry name" value="NAD_Gly3P_dh_C"/>
    <property type="match status" value="1"/>
</dbReference>
<dbReference type="GO" id="GO:0047952">
    <property type="term" value="F:glycerol-3-phosphate dehydrogenase [NAD(P)+] activity"/>
    <property type="evidence" value="ECO:0007669"/>
    <property type="project" value="UniProtKB-EC"/>
</dbReference>
<sequence>MSPKDATEKVGMVVEGMFTTEAAYELAQREGVEMPITEGIYAVINDKIDARDAVNQLMTRDRKSEITY</sequence>
<reference evidence="2" key="1">
    <citation type="submission" date="2019-08" db="EMBL/GenBank/DDBJ databases">
        <authorList>
            <person name="Kucharzyk K."/>
            <person name="Murdoch R.W."/>
            <person name="Higgins S."/>
            <person name="Loffler F."/>
        </authorList>
    </citation>
    <scope>NUCLEOTIDE SEQUENCE</scope>
</reference>
<dbReference type="GO" id="GO:0006072">
    <property type="term" value="P:glycerol-3-phosphate metabolic process"/>
    <property type="evidence" value="ECO:0007669"/>
    <property type="project" value="InterPro"/>
</dbReference>
<protein>
    <submittedName>
        <fullName evidence="2">Glycerol-3-phosphate dehydrogenase [NAD(P)+]</fullName>
        <ecNumber evidence="2">1.1.1.94</ecNumber>
    </submittedName>
</protein>
<dbReference type="EMBL" id="VSSQ01136758">
    <property type="protein sequence ID" value="MPN60903.1"/>
    <property type="molecule type" value="Genomic_DNA"/>
</dbReference>
<feature type="domain" description="Glycerol-3-phosphate dehydrogenase NAD-dependent C-terminal" evidence="1">
    <location>
        <begin position="3"/>
        <end position="54"/>
    </location>
</feature>
<dbReference type="GO" id="GO:0005975">
    <property type="term" value="P:carbohydrate metabolic process"/>
    <property type="evidence" value="ECO:0007669"/>
    <property type="project" value="InterPro"/>
</dbReference>
<dbReference type="Gene3D" id="1.10.1040.10">
    <property type="entry name" value="N-(1-d-carboxylethyl)-l-norvaline Dehydrogenase, domain 2"/>
    <property type="match status" value="1"/>
</dbReference>
<proteinExistence type="predicted"/>
<organism evidence="2">
    <name type="scientific">bioreactor metagenome</name>
    <dbReference type="NCBI Taxonomy" id="1076179"/>
    <lineage>
        <taxon>unclassified sequences</taxon>
        <taxon>metagenomes</taxon>
        <taxon>ecological metagenomes</taxon>
    </lineage>
</organism>
<evidence type="ECO:0000259" key="1">
    <source>
        <dbReference type="Pfam" id="PF07479"/>
    </source>
</evidence>